<accession>A0A0D2HIN0</accession>
<name>A0A0D2HIN0_CLAB1</name>
<keyword evidence="3" id="KW-1185">Reference proteome</keyword>
<gene>
    <name evidence="2" type="ORF">Z519_08378</name>
</gene>
<dbReference type="HOGENOM" id="CLU_2687619_0_0_1"/>
<reference evidence="2" key="1">
    <citation type="submission" date="2015-01" db="EMBL/GenBank/DDBJ databases">
        <title>The Genome Sequence of Cladophialophora bantiana CBS 173.52.</title>
        <authorList>
            <consortium name="The Broad Institute Genomics Platform"/>
            <person name="Cuomo C."/>
            <person name="de Hoog S."/>
            <person name="Gorbushina A."/>
            <person name="Stielow B."/>
            <person name="Teixiera M."/>
            <person name="Abouelleil A."/>
            <person name="Chapman S.B."/>
            <person name="Priest M."/>
            <person name="Young S.K."/>
            <person name="Wortman J."/>
            <person name="Nusbaum C."/>
            <person name="Birren B."/>
        </authorList>
    </citation>
    <scope>NUCLEOTIDE SEQUENCE [LARGE SCALE GENOMIC DNA]</scope>
    <source>
        <strain evidence="2">CBS 173.52</strain>
    </source>
</reference>
<dbReference type="RefSeq" id="XP_016617264.1">
    <property type="nucleotide sequence ID" value="XM_016766106.1"/>
</dbReference>
<dbReference type="EMBL" id="KN846992">
    <property type="protein sequence ID" value="KIW90595.1"/>
    <property type="molecule type" value="Genomic_DNA"/>
</dbReference>
<sequence length="74" mass="8359">MKALIPIVLLLAGFASAQFQFFEQFFHGGQQNKGTQEKQNVPSDSNWYRQNWDGDIGSPGKLVPEMTMADWPTI</sequence>
<dbReference type="VEuPathDB" id="FungiDB:Z519_08378"/>
<protein>
    <recommendedName>
        <fullName evidence="4">Long chronological lifespan protein 2</fullName>
    </recommendedName>
</protein>
<dbReference type="Proteomes" id="UP000053789">
    <property type="component" value="Unassembled WGS sequence"/>
</dbReference>
<dbReference type="OrthoDB" id="2234316at2759"/>
<keyword evidence="1" id="KW-0732">Signal</keyword>
<evidence type="ECO:0000313" key="2">
    <source>
        <dbReference type="EMBL" id="KIW90595.1"/>
    </source>
</evidence>
<evidence type="ECO:0000256" key="1">
    <source>
        <dbReference type="SAM" id="SignalP"/>
    </source>
</evidence>
<evidence type="ECO:0008006" key="4">
    <source>
        <dbReference type="Google" id="ProtNLM"/>
    </source>
</evidence>
<dbReference type="GeneID" id="27701306"/>
<proteinExistence type="predicted"/>
<evidence type="ECO:0000313" key="3">
    <source>
        <dbReference type="Proteomes" id="UP000053789"/>
    </source>
</evidence>
<organism evidence="2 3">
    <name type="scientific">Cladophialophora bantiana (strain ATCC 10958 / CBS 173.52 / CDC B-1940 / NIH 8579)</name>
    <name type="common">Xylohypha bantiana</name>
    <dbReference type="NCBI Taxonomy" id="1442370"/>
    <lineage>
        <taxon>Eukaryota</taxon>
        <taxon>Fungi</taxon>
        <taxon>Dikarya</taxon>
        <taxon>Ascomycota</taxon>
        <taxon>Pezizomycotina</taxon>
        <taxon>Eurotiomycetes</taxon>
        <taxon>Chaetothyriomycetidae</taxon>
        <taxon>Chaetothyriales</taxon>
        <taxon>Herpotrichiellaceae</taxon>
        <taxon>Cladophialophora</taxon>
    </lineage>
</organism>
<dbReference type="AlphaFoldDB" id="A0A0D2HIN0"/>
<feature type="signal peptide" evidence="1">
    <location>
        <begin position="1"/>
        <end position="17"/>
    </location>
</feature>
<feature type="chain" id="PRO_5002254726" description="Long chronological lifespan protein 2" evidence="1">
    <location>
        <begin position="18"/>
        <end position="74"/>
    </location>
</feature>